<feature type="region of interest" description="Disordered" evidence="9">
    <location>
        <begin position="360"/>
        <end position="417"/>
    </location>
</feature>
<feature type="compositionally biased region" description="Basic and acidic residues" evidence="9">
    <location>
        <begin position="219"/>
        <end position="291"/>
    </location>
</feature>
<dbReference type="CDD" id="cd11960">
    <property type="entry name" value="SH3_Abp1_eu"/>
    <property type="match status" value="1"/>
</dbReference>
<feature type="region of interest" description="Disordered" evidence="9">
    <location>
        <begin position="533"/>
        <end position="553"/>
    </location>
</feature>
<comment type="caution">
    <text evidence="12">The sequence shown here is derived from an EMBL/GenBank/DDBJ whole genome shotgun (WGS) entry which is preliminary data.</text>
</comment>
<dbReference type="SUPFAM" id="SSF55753">
    <property type="entry name" value="Actin depolymerizing proteins"/>
    <property type="match status" value="1"/>
</dbReference>
<evidence type="ECO:0000256" key="6">
    <source>
        <dbReference type="ARBA" id="ARBA00023203"/>
    </source>
</evidence>
<dbReference type="PANTHER" id="PTHR10829:SF9">
    <property type="entry name" value="ADF-H DOMAIN-CONTAINING PROTEIN"/>
    <property type="match status" value="1"/>
</dbReference>
<evidence type="ECO:0000256" key="4">
    <source>
        <dbReference type="ARBA" id="ARBA00022490"/>
    </source>
</evidence>
<name>A0AAD5ABR8_SILAS</name>
<feature type="region of interest" description="Disordered" evidence="9">
    <location>
        <begin position="211"/>
        <end position="291"/>
    </location>
</feature>
<dbReference type="GO" id="GO:0014069">
    <property type="term" value="C:postsynaptic density"/>
    <property type="evidence" value="ECO:0007669"/>
    <property type="project" value="TreeGrafter"/>
</dbReference>
<dbReference type="InterPro" id="IPR029006">
    <property type="entry name" value="ADF-H/Gelsolin-like_dom_sf"/>
</dbReference>
<protein>
    <submittedName>
        <fullName evidence="12">Drebrin isoform X1</fullName>
    </submittedName>
</protein>
<keyword evidence="7" id="KW-0206">Cytoskeleton</keyword>
<evidence type="ECO:0000259" key="11">
    <source>
        <dbReference type="PROSITE" id="PS51263"/>
    </source>
</evidence>
<dbReference type="FunFam" id="2.30.30.40:FF:000046">
    <property type="entry name" value="Drebrin-like protein isoform B"/>
    <property type="match status" value="1"/>
</dbReference>
<evidence type="ECO:0000256" key="1">
    <source>
        <dbReference type="ARBA" id="ARBA00004245"/>
    </source>
</evidence>
<feature type="compositionally biased region" description="Polar residues" evidence="9">
    <location>
        <begin position="380"/>
        <end position="391"/>
    </location>
</feature>
<dbReference type="GO" id="GO:0098974">
    <property type="term" value="P:postsynaptic actin cytoskeleton organization"/>
    <property type="evidence" value="ECO:0007669"/>
    <property type="project" value="TreeGrafter"/>
</dbReference>
<dbReference type="AlphaFoldDB" id="A0AAD5ABR8"/>
<dbReference type="GO" id="GO:0051015">
    <property type="term" value="F:actin filament binding"/>
    <property type="evidence" value="ECO:0007669"/>
    <property type="project" value="TreeGrafter"/>
</dbReference>
<evidence type="ECO:0000313" key="13">
    <source>
        <dbReference type="Proteomes" id="UP001205998"/>
    </source>
</evidence>
<feature type="compositionally biased region" description="Low complexity" evidence="9">
    <location>
        <begin position="326"/>
        <end position="336"/>
    </location>
</feature>
<dbReference type="EMBL" id="MU563244">
    <property type="protein sequence ID" value="KAI5613140.1"/>
    <property type="molecule type" value="Genomic_DNA"/>
</dbReference>
<dbReference type="Proteomes" id="UP001205998">
    <property type="component" value="Unassembled WGS sequence"/>
</dbReference>
<dbReference type="Pfam" id="PF00018">
    <property type="entry name" value="SH3_1"/>
    <property type="match status" value="1"/>
</dbReference>
<evidence type="ECO:0000256" key="9">
    <source>
        <dbReference type="SAM" id="MobiDB-lite"/>
    </source>
</evidence>
<evidence type="ECO:0000313" key="12">
    <source>
        <dbReference type="EMBL" id="KAI5613140.1"/>
    </source>
</evidence>
<evidence type="ECO:0000256" key="5">
    <source>
        <dbReference type="ARBA" id="ARBA00023054"/>
    </source>
</evidence>
<keyword evidence="4" id="KW-0963">Cytoplasm</keyword>
<dbReference type="SUPFAM" id="SSF50044">
    <property type="entry name" value="SH3-domain"/>
    <property type="match status" value="1"/>
</dbReference>
<dbReference type="GO" id="GO:0005884">
    <property type="term" value="C:actin filament"/>
    <property type="evidence" value="ECO:0007669"/>
    <property type="project" value="TreeGrafter"/>
</dbReference>
<evidence type="ECO:0000259" key="10">
    <source>
        <dbReference type="PROSITE" id="PS50002"/>
    </source>
</evidence>
<dbReference type="GO" id="GO:0030427">
    <property type="term" value="C:site of polarized growth"/>
    <property type="evidence" value="ECO:0007669"/>
    <property type="project" value="TreeGrafter"/>
</dbReference>
<keyword evidence="6" id="KW-0009">Actin-binding</keyword>
<dbReference type="SMART" id="SM00326">
    <property type="entry name" value="SH3"/>
    <property type="match status" value="1"/>
</dbReference>
<dbReference type="GO" id="GO:0030864">
    <property type="term" value="C:cortical actin cytoskeleton"/>
    <property type="evidence" value="ECO:0007669"/>
    <property type="project" value="TreeGrafter"/>
</dbReference>
<feature type="region of interest" description="Disordered" evidence="9">
    <location>
        <begin position="325"/>
        <end position="344"/>
    </location>
</feature>
<feature type="domain" description="ADF-H" evidence="11">
    <location>
        <begin position="3"/>
        <end position="163"/>
    </location>
</feature>
<dbReference type="PANTHER" id="PTHR10829">
    <property type="entry name" value="CORTACTIN AND DREBRIN"/>
    <property type="match status" value="1"/>
</dbReference>
<keyword evidence="13" id="KW-1185">Reference proteome</keyword>
<feature type="domain" description="SH3" evidence="10">
    <location>
        <begin position="668"/>
        <end position="726"/>
    </location>
</feature>
<feature type="compositionally biased region" description="Acidic residues" evidence="9">
    <location>
        <begin position="568"/>
        <end position="591"/>
    </location>
</feature>
<dbReference type="GO" id="GO:0045773">
    <property type="term" value="P:positive regulation of axon extension"/>
    <property type="evidence" value="ECO:0007669"/>
    <property type="project" value="TreeGrafter"/>
</dbReference>
<dbReference type="Gene3D" id="2.30.30.40">
    <property type="entry name" value="SH3 Domains"/>
    <property type="match status" value="1"/>
</dbReference>
<comment type="subcellular location">
    <subcellularLocation>
        <location evidence="1">Cytoplasm</location>
        <location evidence="1">Cytoskeleton</location>
    </subcellularLocation>
</comment>
<sequence>MQAINLDTFSLSLLTAKEDIVNGRASTDWALFAYEGFTNNLKLFDSGTGGLIELAQKFHIAKPMYGLCRITLHEVGQPQIVLICWVGEDVEEFRKTECASHVPAVKSFFKANASVSTCLCFPQSFHFGKDEGFIDMKKEEANAFIHASNKDELTEEKITAILEKVRPPMERFRRNSRQTEKEETVGTNYRKTNAALEMRRINRDTFWAHAEREEEERKEEERKKAAEDRRRRERERVLKERKEAEERDRKMNEKLQMIEEQRRLDAKRQEETRRHEKSKWEMQQREHEEEMRARLRRSESIEKAAEAAALISQRSLNPREFFRQLSQSSISPVSPSTGGKPPFRRYQRSLTDTAFIFERASASSGPTSPLSPTVTSPFSRTPTSPFNRCTSPPSPSFRPITSPQSPRAPVRTPPTPPITEFSAPPICFLPCLPDSKASPPLSTLLILSDEQVPIVPESSSLVQSESTSVVREQEPVPVTPSAPPPEIPAPLKEHLIDIFMPSEIDEELNIIVGPEVKAEEAQLPLEACTTCLPPSETSTSSQDPAVAEQSVMPRSEPFAVSLLIEVEEPIEEEEEEQEEAEETAEVEEQVESESSAKVNVEESKNFLIEEEIPDQNGICPQNGTEKEYDDSSDHSTPDKCTYIVNREDTDEEDGQSEEAENVQSSAGGPLLRVRALYDYQAEDDTEISFEPGDIIMDVETVDKAWWRGFSKDGRQGLFPSNYVETI</sequence>
<evidence type="ECO:0000256" key="7">
    <source>
        <dbReference type="ARBA" id="ARBA00023212"/>
    </source>
</evidence>
<keyword evidence="5" id="KW-0175">Coiled coil</keyword>
<dbReference type="PROSITE" id="PS50002">
    <property type="entry name" value="SH3"/>
    <property type="match status" value="1"/>
</dbReference>
<proteinExistence type="inferred from homology"/>
<feature type="compositionally biased region" description="Basic and acidic residues" evidence="9">
    <location>
        <begin position="624"/>
        <end position="637"/>
    </location>
</feature>
<dbReference type="InterPro" id="IPR035717">
    <property type="entry name" value="Drebrin-like_SH3"/>
</dbReference>
<feature type="compositionally biased region" description="Pro residues" evidence="9">
    <location>
        <begin position="477"/>
        <end position="488"/>
    </location>
</feature>
<organism evidence="12 13">
    <name type="scientific">Silurus asotus</name>
    <name type="common">Amur catfish</name>
    <name type="synonym">Parasilurus asotus</name>
    <dbReference type="NCBI Taxonomy" id="30991"/>
    <lineage>
        <taxon>Eukaryota</taxon>
        <taxon>Metazoa</taxon>
        <taxon>Chordata</taxon>
        <taxon>Craniata</taxon>
        <taxon>Vertebrata</taxon>
        <taxon>Euteleostomi</taxon>
        <taxon>Actinopterygii</taxon>
        <taxon>Neopterygii</taxon>
        <taxon>Teleostei</taxon>
        <taxon>Ostariophysi</taxon>
        <taxon>Siluriformes</taxon>
        <taxon>Siluridae</taxon>
        <taxon>Silurus</taxon>
    </lineage>
</organism>
<dbReference type="Gene3D" id="3.40.20.10">
    <property type="entry name" value="Severin"/>
    <property type="match status" value="1"/>
</dbReference>
<dbReference type="GO" id="GO:0045211">
    <property type="term" value="C:postsynaptic membrane"/>
    <property type="evidence" value="ECO:0007669"/>
    <property type="project" value="TreeGrafter"/>
</dbReference>
<evidence type="ECO:0000256" key="3">
    <source>
        <dbReference type="ARBA" id="ARBA00022443"/>
    </source>
</evidence>
<reference evidence="12" key="1">
    <citation type="submission" date="2018-07" db="EMBL/GenBank/DDBJ databases">
        <title>Comparative genomics of catfishes provides insights into carnivory and benthic adaptation.</title>
        <authorList>
            <person name="Zhang Y."/>
            <person name="Wang D."/>
            <person name="Peng Z."/>
            <person name="Zheng S."/>
            <person name="Shao F."/>
            <person name="Tao W."/>
        </authorList>
    </citation>
    <scope>NUCLEOTIDE SEQUENCE</scope>
    <source>
        <strain evidence="12">Chongqing</strain>
    </source>
</reference>
<dbReference type="InterPro" id="IPR001452">
    <property type="entry name" value="SH3_domain"/>
</dbReference>
<keyword evidence="3 8" id="KW-0728">SH3 domain</keyword>
<dbReference type="GO" id="GO:0048812">
    <property type="term" value="P:neuron projection morphogenesis"/>
    <property type="evidence" value="ECO:0007669"/>
    <property type="project" value="TreeGrafter"/>
</dbReference>
<dbReference type="PROSITE" id="PS51263">
    <property type="entry name" value="ADF_H"/>
    <property type="match status" value="1"/>
</dbReference>
<feature type="region of interest" description="Disordered" evidence="9">
    <location>
        <begin position="568"/>
        <end position="640"/>
    </location>
</feature>
<feature type="compositionally biased region" description="Low complexity" evidence="9">
    <location>
        <begin position="361"/>
        <end position="379"/>
    </location>
</feature>
<dbReference type="InterPro" id="IPR036028">
    <property type="entry name" value="SH3-like_dom_sf"/>
</dbReference>
<dbReference type="GO" id="GO:0030425">
    <property type="term" value="C:dendrite"/>
    <property type="evidence" value="ECO:0007669"/>
    <property type="project" value="TreeGrafter"/>
</dbReference>
<accession>A0AAD5ABR8</accession>
<dbReference type="GO" id="GO:0030833">
    <property type="term" value="P:regulation of actin filament polymerization"/>
    <property type="evidence" value="ECO:0007669"/>
    <property type="project" value="TreeGrafter"/>
</dbReference>
<dbReference type="InterPro" id="IPR002108">
    <property type="entry name" value="ADF-H"/>
</dbReference>
<dbReference type="GO" id="GO:0030027">
    <property type="term" value="C:lamellipodium"/>
    <property type="evidence" value="ECO:0007669"/>
    <property type="project" value="TreeGrafter"/>
</dbReference>
<comment type="similarity">
    <text evidence="2">Belongs to the ABP1 family.</text>
</comment>
<dbReference type="GO" id="GO:0061003">
    <property type="term" value="P:positive regulation of dendritic spine morphogenesis"/>
    <property type="evidence" value="ECO:0007669"/>
    <property type="project" value="TreeGrafter"/>
</dbReference>
<evidence type="ECO:0000256" key="2">
    <source>
        <dbReference type="ARBA" id="ARBA00011039"/>
    </source>
</evidence>
<gene>
    <name evidence="12" type="ORF">C0J50_11500</name>
</gene>
<dbReference type="Pfam" id="PF00241">
    <property type="entry name" value="Cofilin_ADF"/>
    <property type="match status" value="1"/>
</dbReference>
<feature type="compositionally biased region" description="Low complexity" evidence="9">
    <location>
        <begin position="459"/>
        <end position="470"/>
    </location>
</feature>
<evidence type="ECO:0000256" key="8">
    <source>
        <dbReference type="PROSITE-ProRule" id="PRU00192"/>
    </source>
</evidence>
<feature type="region of interest" description="Disordered" evidence="9">
    <location>
        <begin position="459"/>
        <end position="488"/>
    </location>
</feature>
<dbReference type="PRINTS" id="PR00452">
    <property type="entry name" value="SH3DOMAIN"/>
</dbReference>